<protein>
    <submittedName>
        <fullName evidence="5">Murein hydrolase activator NlpD</fullName>
    </submittedName>
</protein>
<gene>
    <name evidence="5" type="primary">nlpD</name>
    <name evidence="5" type="ORF">NCTC11645_00867</name>
</gene>
<dbReference type="PROSITE" id="PS51782">
    <property type="entry name" value="LYSM"/>
    <property type="match status" value="1"/>
</dbReference>
<dbReference type="Proteomes" id="UP000254512">
    <property type="component" value="Unassembled WGS sequence"/>
</dbReference>
<feature type="transmembrane region" description="Helical" evidence="3">
    <location>
        <begin position="12"/>
        <end position="34"/>
    </location>
</feature>
<dbReference type="PANTHER" id="PTHR21666:SF263">
    <property type="entry name" value="MUREIN HYDROLASE ACTIVATOR NLPD"/>
    <property type="match status" value="1"/>
</dbReference>
<dbReference type="NCBIfam" id="NF008123">
    <property type="entry name" value="PRK10871.1"/>
    <property type="match status" value="1"/>
</dbReference>
<keyword evidence="3" id="KW-1133">Transmembrane helix</keyword>
<feature type="region of interest" description="Disordered" evidence="2">
    <location>
        <begin position="151"/>
        <end position="201"/>
    </location>
</feature>
<dbReference type="Pfam" id="PF01551">
    <property type="entry name" value="Peptidase_M23"/>
    <property type="match status" value="1"/>
</dbReference>
<keyword evidence="5" id="KW-0378">Hydrolase</keyword>
<dbReference type="GO" id="GO:0009279">
    <property type="term" value="C:cell outer membrane"/>
    <property type="evidence" value="ECO:0007669"/>
    <property type="project" value="TreeGrafter"/>
</dbReference>
<evidence type="ECO:0000256" key="1">
    <source>
        <dbReference type="ARBA" id="ARBA00038420"/>
    </source>
</evidence>
<dbReference type="Gene3D" id="3.10.350.10">
    <property type="entry name" value="LysM domain"/>
    <property type="match status" value="1"/>
</dbReference>
<feature type="compositionally biased region" description="Low complexity" evidence="2">
    <location>
        <begin position="165"/>
        <end position="179"/>
    </location>
</feature>
<comment type="similarity">
    <text evidence="1">Belongs to the E.coli NlpD/Haemophilus LppB family.</text>
</comment>
<name>A0A377HJS6_GRIHO</name>
<reference evidence="5 6" key="1">
    <citation type="submission" date="2018-06" db="EMBL/GenBank/DDBJ databases">
        <authorList>
            <consortium name="Pathogen Informatics"/>
            <person name="Doyle S."/>
        </authorList>
    </citation>
    <scope>NUCLEOTIDE SEQUENCE [LARGE SCALE GENOMIC DNA]</scope>
    <source>
        <strain evidence="5 6">NCTC11645</strain>
    </source>
</reference>
<organism evidence="5 6">
    <name type="scientific">Grimontia hollisae</name>
    <name type="common">Vibrio hollisae</name>
    <dbReference type="NCBI Taxonomy" id="673"/>
    <lineage>
        <taxon>Bacteria</taxon>
        <taxon>Pseudomonadati</taxon>
        <taxon>Pseudomonadota</taxon>
        <taxon>Gammaproteobacteria</taxon>
        <taxon>Vibrionales</taxon>
        <taxon>Vibrionaceae</taxon>
        <taxon>Grimontia</taxon>
    </lineage>
</organism>
<dbReference type="EMBL" id="UGHD01000002">
    <property type="protein sequence ID" value="STO56521.1"/>
    <property type="molecule type" value="Genomic_DNA"/>
</dbReference>
<dbReference type="SMART" id="SM00257">
    <property type="entry name" value="LysM"/>
    <property type="match status" value="1"/>
</dbReference>
<evidence type="ECO:0000256" key="3">
    <source>
        <dbReference type="SAM" id="Phobius"/>
    </source>
</evidence>
<dbReference type="InterPro" id="IPR050570">
    <property type="entry name" value="Cell_wall_metabolism_enzyme"/>
</dbReference>
<evidence type="ECO:0000313" key="6">
    <source>
        <dbReference type="Proteomes" id="UP000254512"/>
    </source>
</evidence>
<keyword evidence="3" id="KW-0812">Transmembrane</keyword>
<dbReference type="InterPro" id="IPR016047">
    <property type="entry name" value="M23ase_b-sheet_dom"/>
</dbReference>
<dbReference type="PANTHER" id="PTHR21666">
    <property type="entry name" value="PEPTIDASE-RELATED"/>
    <property type="match status" value="1"/>
</dbReference>
<feature type="compositionally biased region" description="Basic and acidic residues" evidence="2">
    <location>
        <begin position="180"/>
        <end position="201"/>
    </location>
</feature>
<keyword evidence="3" id="KW-0472">Membrane</keyword>
<dbReference type="GO" id="GO:0032153">
    <property type="term" value="C:cell division site"/>
    <property type="evidence" value="ECO:0007669"/>
    <property type="project" value="TreeGrafter"/>
</dbReference>
<dbReference type="AlphaFoldDB" id="A0A377HJS6"/>
<dbReference type="InterPro" id="IPR018392">
    <property type="entry name" value="LysM"/>
</dbReference>
<dbReference type="CDD" id="cd00118">
    <property type="entry name" value="LysM"/>
    <property type="match status" value="1"/>
</dbReference>
<dbReference type="CDD" id="cd12797">
    <property type="entry name" value="M23_peptidase"/>
    <property type="match status" value="1"/>
</dbReference>
<dbReference type="InterPro" id="IPR011055">
    <property type="entry name" value="Dup_hybrid_motif"/>
</dbReference>
<dbReference type="Pfam" id="PF01476">
    <property type="entry name" value="LysM"/>
    <property type="match status" value="1"/>
</dbReference>
<feature type="compositionally biased region" description="Polar residues" evidence="2">
    <location>
        <begin position="153"/>
        <end position="164"/>
    </location>
</feature>
<feature type="domain" description="LysM" evidence="4">
    <location>
        <begin position="63"/>
        <end position="107"/>
    </location>
</feature>
<dbReference type="GO" id="GO:0004222">
    <property type="term" value="F:metalloendopeptidase activity"/>
    <property type="evidence" value="ECO:0007669"/>
    <property type="project" value="TreeGrafter"/>
</dbReference>
<dbReference type="SUPFAM" id="SSF51261">
    <property type="entry name" value="Duplicated hybrid motif"/>
    <property type="match status" value="1"/>
</dbReference>
<accession>A0A377HJS6</accession>
<sequence>MSLSSLVIWHRYLSVTVVSIQLKILVFLSVLGLLSACSITSPAPVSSVGPDYGQIKRGSYRGSYYEVQKGDTLYYIAYITDRDVNDIISANKLRAPYTIFPGQKLNLWHEKYTPPSYGKKNSGGEGAAVAVITSTGSAATVPAAVIAKPPAVSGSSADAKPNNQKIASKNKSGSSSQNKKNVEQQKVKEYSQDVTKNKPSVDKLAIKPSTTSQEISWQWPSKGRVVSGFSSSERGNKGIDIAGNRGQSVNASADGKVVYAGNALRGYGNLIIIKHNDDYLSAYAHNDRVFVSERQSVKKGQRIASMGSSGTNSVRLHFEIRYKGKSVNPLRYLPKR</sequence>
<dbReference type="InterPro" id="IPR036779">
    <property type="entry name" value="LysM_dom_sf"/>
</dbReference>
<dbReference type="Gene3D" id="2.70.70.10">
    <property type="entry name" value="Glucose Permease (Domain IIA)"/>
    <property type="match status" value="1"/>
</dbReference>
<evidence type="ECO:0000313" key="5">
    <source>
        <dbReference type="EMBL" id="STO56521.1"/>
    </source>
</evidence>
<evidence type="ECO:0000259" key="4">
    <source>
        <dbReference type="PROSITE" id="PS51782"/>
    </source>
</evidence>
<dbReference type="SUPFAM" id="SSF54106">
    <property type="entry name" value="LysM domain"/>
    <property type="match status" value="1"/>
</dbReference>
<evidence type="ECO:0000256" key="2">
    <source>
        <dbReference type="SAM" id="MobiDB-lite"/>
    </source>
</evidence>
<proteinExistence type="inferred from homology"/>